<proteinExistence type="predicted"/>
<comment type="caution">
    <text evidence="1">The sequence shown here is derived from an EMBL/GenBank/DDBJ whole genome shotgun (WGS) entry which is preliminary data.</text>
</comment>
<evidence type="ECO:0000313" key="2">
    <source>
        <dbReference type="Proteomes" id="UP000179588"/>
    </source>
</evidence>
<dbReference type="AlphaFoldDB" id="A0A1S1HST0"/>
<reference evidence="1 2" key="1">
    <citation type="submission" date="2016-03" db="EMBL/GenBank/DDBJ databases">
        <title>Genome sequence of Providencia stuartii strain, isolated from the salivary glands of larval Lucilia sericata.</title>
        <authorList>
            <person name="Yuan Y."/>
            <person name="Zhang Y."/>
            <person name="Fu S."/>
            <person name="Crippen T.L."/>
            <person name="Visi D."/>
            <person name="Benbow M.E."/>
            <person name="Allen M."/>
            <person name="Tomberlin J.K."/>
            <person name="Sze S.-H."/>
            <person name="Tarone A.M."/>
        </authorList>
    </citation>
    <scope>NUCLEOTIDE SEQUENCE [LARGE SCALE GENOMIC DNA]</scope>
    <source>
        <strain evidence="1 2">Crippen</strain>
    </source>
</reference>
<name>A0A1S1HST0_PROST</name>
<evidence type="ECO:0000313" key="1">
    <source>
        <dbReference type="EMBL" id="OHT24446.1"/>
    </source>
</evidence>
<dbReference type="OrthoDB" id="5674923at2"/>
<gene>
    <name evidence="1" type="ORF">A3Q29_17445</name>
</gene>
<dbReference type="RefSeq" id="WP_070927238.1">
    <property type="nucleotide sequence ID" value="NZ_JBALHY010000010.1"/>
</dbReference>
<accession>A0A1S1HST0</accession>
<protein>
    <submittedName>
        <fullName evidence="1">Uncharacterized protein</fullName>
    </submittedName>
</protein>
<dbReference type="InterPro" id="IPR049249">
    <property type="entry name" value="DUF6882"/>
</dbReference>
<organism evidence="1 2">
    <name type="scientific">Providencia stuartii</name>
    <dbReference type="NCBI Taxonomy" id="588"/>
    <lineage>
        <taxon>Bacteria</taxon>
        <taxon>Pseudomonadati</taxon>
        <taxon>Pseudomonadota</taxon>
        <taxon>Gammaproteobacteria</taxon>
        <taxon>Enterobacterales</taxon>
        <taxon>Morganellaceae</taxon>
        <taxon>Providencia</taxon>
    </lineage>
</organism>
<keyword evidence="2" id="KW-1185">Reference proteome</keyword>
<dbReference type="Pfam" id="PF21813">
    <property type="entry name" value="DUF6882"/>
    <property type="match status" value="1"/>
</dbReference>
<dbReference type="Proteomes" id="UP000179588">
    <property type="component" value="Unassembled WGS sequence"/>
</dbReference>
<sequence>MDQQLENMPYAALIERSMNSLQYKNQFHCDNWKLDEANWSVDQEQGTIIFQAPDNIVVTAPVQITGTYDQNQGSWMWGWANSSIEEPLIRDALAVQEFGERHGYEPLTEAICEIDEIEAWQYAALACELNQQQGVYRGVSGNVLIFMTFGEVSVRRMSAD</sequence>
<dbReference type="EMBL" id="LVIE01000124">
    <property type="protein sequence ID" value="OHT24446.1"/>
    <property type="molecule type" value="Genomic_DNA"/>
</dbReference>